<comment type="caution">
    <text evidence="6">The sequence shown here is derived from an EMBL/GenBank/DDBJ whole genome shotgun (WGS) entry which is preliminary data.</text>
</comment>
<comment type="similarity">
    <text evidence="1">Belongs to the DeSI family.</text>
</comment>
<keyword evidence="4" id="KW-0732">Signal</keyword>
<protein>
    <submittedName>
        <fullName evidence="6">PPPDE putative peptidase domain-containing protein</fullName>
    </submittedName>
</protein>
<dbReference type="PANTHER" id="PTHR12378">
    <property type="entry name" value="DESUMOYLATING ISOPEPTIDASE"/>
    <property type="match status" value="1"/>
</dbReference>
<evidence type="ECO:0000313" key="7">
    <source>
        <dbReference type="Proteomes" id="UP000815325"/>
    </source>
</evidence>
<dbReference type="EMBL" id="MU069873">
    <property type="protein sequence ID" value="KAF5832430.1"/>
    <property type="molecule type" value="Genomic_DNA"/>
</dbReference>
<accession>A0ABQ7GCU8</accession>
<evidence type="ECO:0000256" key="2">
    <source>
        <dbReference type="ARBA" id="ARBA00022670"/>
    </source>
</evidence>
<dbReference type="SMART" id="SM01179">
    <property type="entry name" value="DUF862"/>
    <property type="match status" value="1"/>
</dbReference>
<dbReference type="InterPro" id="IPR008580">
    <property type="entry name" value="PPPDE_dom"/>
</dbReference>
<organism evidence="6 7">
    <name type="scientific">Dunaliella salina</name>
    <name type="common">Green alga</name>
    <name type="synonym">Protococcus salinus</name>
    <dbReference type="NCBI Taxonomy" id="3046"/>
    <lineage>
        <taxon>Eukaryota</taxon>
        <taxon>Viridiplantae</taxon>
        <taxon>Chlorophyta</taxon>
        <taxon>core chlorophytes</taxon>
        <taxon>Chlorophyceae</taxon>
        <taxon>CS clade</taxon>
        <taxon>Chlamydomonadales</taxon>
        <taxon>Dunaliellaceae</taxon>
        <taxon>Dunaliella</taxon>
    </lineage>
</organism>
<keyword evidence="3" id="KW-0378">Hydrolase</keyword>
<proteinExistence type="inferred from homology"/>
<keyword evidence="2" id="KW-0645">Protease</keyword>
<name>A0ABQ7GCU8_DUNSA</name>
<feature type="domain" description="PPPDE" evidence="5">
    <location>
        <begin position="4"/>
        <end position="148"/>
    </location>
</feature>
<sequence>MTMIPVALILCADLTNGLAQVIGPMLIGRPVEGVWHTSIVVRGREYFFGGGVNITRAGESPFGQPQKKLKLGMTQLPPEIIRAIAEDLGQSKFRQQDYNLIKNNCNHFSHTFSSLICGEGIPESTGILNQHEVLLDSPMGPQLAPILAAMESQLGGATVQGFGQAGAQQPS</sequence>
<dbReference type="Pfam" id="PF05903">
    <property type="entry name" value="Peptidase_C97"/>
    <property type="match status" value="1"/>
</dbReference>
<dbReference type="Gene3D" id="3.90.1720.30">
    <property type="entry name" value="PPPDE domains"/>
    <property type="match status" value="1"/>
</dbReference>
<dbReference type="PANTHER" id="PTHR12378:SF7">
    <property type="entry name" value="DESUMOYLATING ISOPEPTIDASE 1"/>
    <property type="match status" value="1"/>
</dbReference>
<keyword evidence="7" id="KW-1185">Reference proteome</keyword>
<dbReference type="Proteomes" id="UP000815325">
    <property type="component" value="Unassembled WGS sequence"/>
</dbReference>
<gene>
    <name evidence="6" type="ORF">DUNSADRAFT_11657</name>
</gene>
<feature type="chain" id="PRO_5045277834" evidence="4">
    <location>
        <begin position="20"/>
        <end position="171"/>
    </location>
</feature>
<evidence type="ECO:0000256" key="4">
    <source>
        <dbReference type="SAM" id="SignalP"/>
    </source>
</evidence>
<evidence type="ECO:0000259" key="5">
    <source>
        <dbReference type="PROSITE" id="PS51858"/>
    </source>
</evidence>
<reference evidence="6" key="1">
    <citation type="submission" date="2017-08" db="EMBL/GenBank/DDBJ databases">
        <authorList>
            <person name="Polle J.E."/>
            <person name="Barry K."/>
            <person name="Cushman J."/>
            <person name="Schmutz J."/>
            <person name="Tran D."/>
            <person name="Hathwaick L.T."/>
            <person name="Yim W.C."/>
            <person name="Jenkins J."/>
            <person name="Mckie-Krisberg Z.M."/>
            <person name="Prochnik S."/>
            <person name="Lindquist E."/>
            <person name="Dockter R.B."/>
            <person name="Adam C."/>
            <person name="Molina H."/>
            <person name="Bunkerborg J."/>
            <person name="Jin E."/>
            <person name="Buchheim M."/>
            <person name="Magnuson J."/>
        </authorList>
    </citation>
    <scope>NUCLEOTIDE SEQUENCE</scope>
    <source>
        <strain evidence="6">CCAP 19/18</strain>
    </source>
</reference>
<evidence type="ECO:0000256" key="1">
    <source>
        <dbReference type="ARBA" id="ARBA00008140"/>
    </source>
</evidence>
<dbReference type="InterPro" id="IPR042266">
    <property type="entry name" value="PPPDE_sf"/>
</dbReference>
<evidence type="ECO:0000256" key="3">
    <source>
        <dbReference type="ARBA" id="ARBA00022801"/>
    </source>
</evidence>
<feature type="signal peptide" evidence="4">
    <location>
        <begin position="1"/>
        <end position="19"/>
    </location>
</feature>
<evidence type="ECO:0000313" key="6">
    <source>
        <dbReference type="EMBL" id="KAF5832430.1"/>
    </source>
</evidence>
<dbReference type="PROSITE" id="PS51858">
    <property type="entry name" value="PPPDE"/>
    <property type="match status" value="1"/>
</dbReference>